<keyword evidence="5" id="KW-1185">Reference proteome</keyword>
<dbReference type="GO" id="GO:0016020">
    <property type="term" value="C:membrane"/>
    <property type="evidence" value="ECO:0007669"/>
    <property type="project" value="UniProtKB-SubCell"/>
</dbReference>
<comment type="caution">
    <text evidence="4">The sequence shown here is derived from an EMBL/GenBank/DDBJ whole genome shotgun (WGS) entry which is preliminary data.</text>
</comment>
<dbReference type="GO" id="GO:0006508">
    <property type="term" value="P:proteolysis"/>
    <property type="evidence" value="ECO:0007669"/>
    <property type="project" value="UniProtKB-KW"/>
</dbReference>
<evidence type="ECO:0000256" key="1">
    <source>
        <dbReference type="ARBA" id="ARBA00004167"/>
    </source>
</evidence>
<dbReference type="Gene3D" id="3.30.479.30">
    <property type="entry name" value="Band 7 domain"/>
    <property type="match status" value="1"/>
</dbReference>
<dbReference type="EMBL" id="QGGU01000007">
    <property type="protein sequence ID" value="PWK49870.1"/>
    <property type="molecule type" value="Genomic_DNA"/>
</dbReference>
<keyword evidence="4" id="KW-0645">Protease</keyword>
<dbReference type="InterPro" id="IPR036013">
    <property type="entry name" value="Band_7/SPFH_dom_sf"/>
</dbReference>
<keyword evidence="4" id="KW-0378">Hydrolase</keyword>
<evidence type="ECO:0000313" key="5">
    <source>
        <dbReference type="Proteomes" id="UP000245790"/>
    </source>
</evidence>
<name>A0A316FQD9_9GAMM</name>
<evidence type="ECO:0000259" key="3">
    <source>
        <dbReference type="Pfam" id="PF01145"/>
    </source>
</evidence>
<dbReference type="Pfam" id="PF01145">
    <property type="entry name" value="Band_7"/>
    <property type="match status" value="1"/>
</dbReference>
<evidence type="ECO:0000256" key="2">
    <source>
        <dbReference type="SAM" id="Coils"/>
    </source>
</evidence>
<dbReference type="OrthoDB" id="3469168at2"/>
<dbReference type="InterPro" id="IPR001107">
    <property type="entry name" value="Band_7"/>
</dbReference>
<evidence type="ECO:0000313" key="4">
    <source>
        <dbReference type="EMBL" id="PWK49870.1"/>
    </source>
</evidence>
<proteinExistence type="predicted"/>
<dbReference type="SUPFAM" id="SSF117892">
    <property type="entry name" value="Band 7/SPFH domain"/>
    <property type="match status" value="1"/>
</dbReference>
<organism evidence="4 5">
    <name type="scientific">Pleionea mediterranea</name>
    <dbReference type="NCBI Taxonomy" id="523701"/>
    <lineage>
        <taxon>Bacteria</taxon>
        <taxon>Pseudomonadati</taxon>
        <taxon>Pseudomonadota</taxon>
        <taxon>Gammaproteobacteria</taxon>
        <taxon>Oceanospirillales</taxon>
        <taxon>Pleioneaceae</taxon>
        <taxon>Pleionea</taxon>
    </lineage>
</organism>
<reference evidence="4 5" key="1">
    <citation type="submission" date="2018-05" db="EMBL/GenBank/DDBJ databases">
        <title>Genomic Encyclopedia of Type Strains, Phase IV (KMG-IV): sequencing the most valuable type-strain genomes for metagenomic binning, comparative biology and taxonomic classification.</title>
        <authorList>
            <person name="Goeker M."/>
        </authorList>
    </citation>
    <scope>NUCLEOTIDE SEQUENCE [LARGE SCALE GENOMIC DNA]</scope>
    <source>
        <strain evidence="4 5">DSM 25350</strain>
    </source>
</reference>
<dbReference type="AlphaFoldDB" id="A0A316FQD9"/>
<dbReference type="GO" id="GO:0008233">
    <property type="term" value="F:peptidase activity"/>
    <property type="evidence" value="ECO:0007669"/>
    <property type="project" value="UniProtKB-KW"/>
</dbReference>
<accession>A0A316FQD9</accession>
<gene>
    <name evidence="4" type="ORF">C8D97_10731</name>
</gene>
<dbReference type="RefSeq" id="WP_109763661.1">
    <property type="nucleotide sequence ID" value="NZ_QGGU01000007.1"/>
</dbReference>
<comment type="subcellular location">
    <subcellularLocation>
        <location evidence="1">Membrane</location>
        <topology evidence="1">Single-pass membrane protein</topology>
    </subcellularLocation>
</comment>
<feature type="coiled-coil region" evidence="2">
    <location>
        <begin position="208"/>
        <end position="271"/>
    </location>
</feature>
<sequence>MAIIQFYKSQPTDYVMLFKSGRLKKKGEGLSFFYYAPTSSIVVVPMGNQDQPFIFREHTRDFQELTVQGSLTYRITDPVAIAKAMNFSLNEQATAYRSDDPEKLANRIINRLQVLVRSYTQSLPLGEALEMKPATFSTIQKHLAESEYLKTLGINVLELSITAIKPNPETAGALQTRERERLLQEADDAIYLRRNASVEAERKIRENELQTEEAVEQKKRRIQEVKLEAVQQEQVKRQEMHNQQMLADIELAIKRKELVVQNQENERIEADALSYKFAKQLEPVKQLEPELVKALANMGMQPAQLMAKAFTDFANNADKIGNLNINRDAVEGIINGEVA</sequence>
<dbReference type="Proteomes" id="UP000245790">
    <property type="component" value="Unassembled WGS sequence"/>
</dbReference>
<keyword evidence="2" id="KW-0175">Coiled coil</keyword>
<feature type="domain" description="Band 7" evidence="3">
    <location>
        <begin position="11"/>
        <end position="184"/>
    </location>
</feature>
<protein>
    <submittedName>
        <fullName evidence="4">Regulator of protease activity HflC (Stomatin/prohibitin superfamily)</fullName>
    </submittedName>
</protein>